<keyword evidence="1" id="KW-1185">Reference proteome</keyword>
<dbReference type="Proteomes" id="UP000887569">
    <property type="component" value="Unplaced"/>
</dbReference>
<name>A0A915AVP2_PARUN</name>
<protein>
    <submittedName>
        <fullName evidence="2">Uncharacterized protein</fullName>
    </submittedName>
</protein>
<reference evidence="2" key="1">
    <citation type="submission" date="2022-11" db="UniProtKB">
        <authorList>
            <consortium name="WormBaseParasite"/>
        </authorList>
    </citation>
    <scope>IDENTIFICATION</scope>
</reference>
<organism evidence="1 2">
    <name type="scientific">Parascaris univalens</name>
    <name type="common">Nematode worm</name>
    <dbReference type="NCBI Taxonomy" id="6257"/>
    <lineage>
        <taxon>Eukaryota</taxon>
        <taxon>Metazoa</taxon>
        <taxon>Ecdysozoa</taxon>
        <taxon>Nematoda</taxon>
        <taxon>Chromadorea</taxon>
        <taxon>Rhabditida</taxon>
        <taxon>Spirurina</taxon>
        <taxon>Ascaridomorpha</taxon>
        <taxon>Ascaridoidea</taxon>
        <taxon>Ascarididae</taxon>
        <taxon>Parascaris</taxon>
    </lineage>
</organism>
<accession>A0A915AVP2</accession>
<evidence type="ECO:0000313" key="2">
    <source>
        <dbReference type="WBParaSite" id="PgR017X_g100_t01"/>
    </source>
</evidence>
<proteinExistence type="predicted"/>
<dbReference type="AlphaFoldDB" id="A0A915AVP2"/>
<dbReference type="WBParaSite" id="PgR017X_g100_t01">
    <property type="protein sequence ID" value="PgR017X_g100_t01"/>
    <property type="gene ID" value="PgR017X_g100"/>
</dbReference>
<sequence length="110" mass="12623">MIQVKLQHVRILAAAKLLQLSRQIPQSDDHCNKRFSQKELVIKLANLGLKIAWSCDYHKCCSHQARMNLPVQLKWQPTSLAMAGMVWQLYSDKLLPTVFSCVKIRGCCKE</sequence>
<evidence type="ECO:0000313" key="1">
    <source>
        <dbReference type="Proteomes" id="UP000887569"/>
    </source>
</evidence>